<dbReference type="InterPro" id="IPR044567">
    <property type="entry name" value="CLSY/DRD1"/>
</dbReference>
<dbReference type="Gramene" id="Kaladp0022s0060.1.v1.1">
    <property type="protein sequence ID" value="Kaladp0022s0060.1.v1.1"/>
    <property type="gene ID" value="Kaladp0022s0060.v1.1"/>
</dbReference>
<evidence type="ECO:0000259" key="8">
    <source>
        <dbReference type="PROSITE" id="PS51192"/>
    </source>
</evidence>
<proteinExistence type="predicted"/>
<dbReference type="Gene3D" id="3.40.50.10810">
    <property type="entry name" value="Tandem AAA-ATPase domain"/>
    <property type="match status" value="1"/>
</dbReference>
<dbReference type="OMA" id="YYGQNAP"/>
<keyword evidence="3" id="KW-0378">Hydrolase</keyword>
<name>A0A7N0T4L4_KALFE</name>
<evidence type="ECO:0000256" key="6">
    <source>
        <dbReference type="ARBA" id="ARBA00023242"/>
    </source>
</evidence>
<dbReference type="EnsemblPlants" id="Kaladp0022s0060.1.v1.1">
    <property type="protein sequence ID" value="Kaladp0022s0060.1.v1.1"/>
    <property type="gene ID" value="Kaladp0022s0060.v1.1"/>
</dbReference>
<sequence length="951" mass="107849">MEPLSRGYRGSQGPTAPPWMKARPSPALQGMGRKRMKMSDEERNGKEMATSVTKHGVPSSVLKVTVPKADEYYSKKYKDVSTVIDYSNPSAFSDMMDGLESNQFGSVTKEIEALMAQRMQILNPFYTMYPELASKPLNEVETERTDAKVIDLDNDDDLKAVVNHQAPPSVVIVDSDDENGGYKKPSYPFQGIFLSNPAAAFLFENPMVHVNAADKKPIYPFQELFLGNPFSVSPLENPMTRNALQHEIPKNEEKSLNALVENGKDKGEYVGPEEDSEFDLDNQHVEDDGLGDMWNEMSLAIELSKAAVDEPSEDESEDDGDCDHSFVLKDDLGYVCRICGVIQRGIETIFDFQYIKTARTRTYKSESQDIRDIEPSKMFPDGIKLSSQDFTVTEIAAHPRHSKQMKPHQIEGFNFLSSNLVNDNPGGCILAHAPGSGKTFMIISFMQSFLAKYPHARPLVVLPKGILPIWKKEFKTWQVEDIPLYDFYSAKADSRAQQLEVLKEWVEKKSILFLGYKQFASIVCGNTTSKVAAACEEILLKAPSILILDEGHTPRNENTDVLHSLAKVQTPRKVVLSGTLYQNHVKEVFNILNLVRPKFLKLDTSRTVVKRILSKVQIGGVRKKLNTNGDFAFYDLVEHTLQKDEDFRRKISVIQDLREMTQNVLHYYKGDFLDELPGLEDFTVLLNLSKRQRLEVEYLKKRSETKFKRTSVGSAIYLHPQLKIFSETLSAADDKLSYVNDAKIDEMLETLNVREGVKAKFFLNILGLCESAGEKLLVFSQYLLPLKFLERLAKKAKNWSPGKETFMISGESTTEMREQSMEQFNKSPDARVFFGSIKACGEGISLVGASRIIILDVHLNPSVTRQAIGRAFRPGQKKKVYAYRLIAANSPEEEDHLTCFRKESISRMWFEWTEYCGYREFEIQTTEANESGDIFLETPLLQEDVKVLYRR</sequence>
<keyword evidence="2" id="KW-0547">Nucleotide-binding</keyword>
<dbReference type="GO" id="GO:0080188">
    <property type="term" value="P:gene silencing by siRNA-directed DNA methylation"/>
    <property type="evidence" value="ECO:0007669"/>
    <property type="project" value="InterPro"/>
</dbReference>
<dbReference type="Gramene" id="Kaladp0022s0060.2.v1.1">
    <property type="protein sequence ID" value="Kaladp0022s0060.2.v1.1"/>
    <property type="gene ID" value="Kaladp0022s0060.v1.1"/>
</dbReference>
<protein>
    <submittedName>
        <fullName evidence="10">Uncharacterized protein</fullName>
    </submittedName>
</protein>
<dbReference type="PANTHER" id="PTHR45821">
    <property type="entry name" value="SNF2 DOMAIN-CONTAINING PROTEIN CLASSY 2-RELATED"/>
    <property type="match status" value="1"/>
</dbReference>
<keyword evidence="11" id="KW-1185">Reference proteome</keyword>
<dbReference type="PANTHER" id="PTHR45821:SF1">
    <property type="entry name" value="ATP-DEPENDENT HELICASE FAMILY PROTEIN-RELATED"/>
    <property type="match status" value="1"/>
</dbReference>
<dbReference type="SMART" id="SM00490">
    <property type="entry name" value="HELICc"/>
    <property type="match status" value="1"/>
</dbReference>
<dbReference type="GO" id="GO:0005524">
    <property type="term" value="F:ATP binding"/>
    <property type="evidence" value="ECO:0007669"/>
    <property type="project" value="UniProtKB-KW"/>
</dbReference>
<keyword evidence="4" id="KW-0347">Helicase</keyword>
<evidence type="ECO:0000256" key="4">
    <source>
        <dbReference type="ARBA" id="ARBA00022806"/>
    </source>
</evidence>
<evidence type="ECO:0000313" key="10">
    <source>
        <dbReference type="EnsemblPlants" id="Kaladp0022s0060.2.v1.1"/>
    </source>
</evidence>
<evidence type="ECO:0000259" key="9">
    <source>
        <dbReference type="PROSITE" id="PS51194"/>
    </source>
</evidence>
<feature type="region of interest" description="Disordered" evidence="7">
    <location>
        <begin position="1"/>
        <end position="54"/>
    </location>
</feature>
<dbReference type="GO" id="GO:0005634">
    <property type="term" value="C:nucleus"/>
    <property type="evidence" value="ECO:0007669"/>
    <property type="project" value="UniProtKB-SubCell"/>
</dbReference>
<feature type="domain" description="Helicase C-terminal" evidence="9">
    <location>
        <begin position="761"/>
        <end position="929"/>
    </location>
</feature>
<feature type="domain" description="Helicase ATP-binding" evidence="8">
    <location>
        <begin position="419"/>
        <end position="598"/>
    </location>
</feature>
<dbReference type="EnsemblPlants" id="Kaladp0022s0060.2.v1.1">
    <property type="protein sequence ID" value="Kaladp0022s0060.2.v1.1"/>
    <property type="gene ID" value="Kaladp0022s0060.v1.1"/>
</dbReference>
<dbReference type="InterPro" id="IPR038718">
    <property type="entry name" value="SNF2-like_sf"/>
</dbReference>
<dbReference type="SMART" id="SM00487">
    <property type="entry name" value="DEXDc"/>
    <property type="match status" value="1"/>
</dbReference>
<dbReference type="PROSITE" id="PS51194">
    <property type="entry name" value="HELICASE_CTER"/>
    <property type="match status" value="1"/>
</dbReference>
<dbReference type="InterPro" id="IPR014001">
    <property type="entry name" value="Helicase_ATP-bd"/>
</dbReference>
<dbReference type="InterPro" id="IPR027417">
    <property type="entry name" value="P-loop_NTPase"/>
</dbReference>
<dbReference type="AlphaFoldDB" id="A0A7N0T4L4"/>
<comment type="subcellular location">
    <subcellularLocation>
        <location evidence="1">Nucleus</location>
    </subcellularLocation>
</comment>
<dbReference type="InterPro" id="IPR001650">
    <property type="entry name" value="Helicase_C-like"/>
</dbReference>
<evidence type="ECO:0000256" key="3">
    <source>
        <dbReference type="ARBA" id="ARBA00022801"/>
    </source>
</evidence>
<keyword evidence="5" id="KW-0067">ATP-binding</keyword>
<evidence type="ECO:0000256" key="7">
    <source>
        <dbReference type="SAM" id="MobiDB-lite"/>
    </source>
</evidence>
<dbReference type="GO" id="GO:0004386">
    <property type="term" value="F:helicase activity"/>
    <property type="evidence" value="ECO:0007669"/>
    <property type="project" value="UniProtKB-KW"/>
</dbReference>
<dbReference type="Gene3D" id="3.40.50.300">
    <property type="entry name" value="P-loop containing nucleotide triphosphate hydrolases"/>
    <property type="match status" value="1"/>
</dbReference>
<dbReference type="Proteomes" id="UP000594263">
    <property type="component" value="Unplaced"/>
</dbReference>
<dbReference type="GO" id="GO:0016787">
    <property type="term" value="F:hydrolase activity"/>
    <property type="evidence" value="ECO:0007669"/>
    <property type="project" value="UniProtKB-KW"/>
</dbReference>
<dbReference type="InterPro" id="IPR049730">
    <property type="entry name" value="SNF2/RAD54-like_C"/>
</dbReference>
<feature type="compositionally biased region" description="Basic and acidic residues" evidence="7">
    <location>
        <begin position="37"/>
        <end position="46"/>
    </location>
</feature>
<evidence type="ECO:0000256" key="1">
    <source>
        <dbReference type="ARBA" id="ARBA00004123"/>
    </source>
</evidence>
<dbReference type="Pfam" id="PF00271">
    <property type="entry name" value="Helicase_C"/>
    <property type="match status" value="1"/>
</dbReference>
<dbReference type="SUPFAM" id="SSF52540">
    <property type="entry name" value="P-loop containing nucleoside triphosphate hydrolases"/>
    <property type="match status" value="2"/>
</dbReference>
<reference evidence="10" key="1">
    <citation type="submission" date="2021-01" db="UniProtKB">
        <authorList>
            <consortium name="EnsemblPlants"/>
        </authorList>
    </citation>
    <scope>IDENTIFICATION</scope>
</reference>
<evidence type="ECO:0000256" key="2">
    <source>
        <dbReference type="ARBA" id="ARBA00022741"/>
    </source>
</evidence>
<dbReference type="CDD" id="cd18793">
    <property type="entry name" value="SF2_C_SNF"/>
    <property type="match status" value="1"/>
</dbReference>
<dbReference type="Pfam" id="PF00176">
    <property type="entry name" value="SNF2-rel_dom"/>
    <property type="match status" value="1"/>
</dbReference>
<dbReference type="PROSITE" id="PS51192">
    <property type="entry name" value="HELICASE_ATP_BIND_1"/>
    <property type="match status" value="1"/>
</dbReference>
<accession>A0A7N0T4L4</accession>
<dbReference type="InterPro" id="IPR000330">
    <property type="entry name" value="SNF2_N"/>
</dbReference>
<evidence type="ECO:0000313" key="11">
    <source>
        <dbReference type="Proteomes" id="UP000594263"/>
    </source>
</evidence>
<keyword evidence="6" id="KW-0539">Nucleus</keyword>
<organism evidence="10 11">
    <name type="scientific">Kalanchoe fedtschenkoi</name>
    <name type="common">Lavender scallops</name>
    <name type="synonym">South American air plant</name>
    <dbReference type="NCBI Taxonomy" id="63787"/>
    <lineage>
        <taxon>Eukaryota</taxon>
        <taxon>Viridiplantae</taxon>
        <taxon>Streptophyta</taxon>
        <taxon>Embryophyta</taxon>
        <taxon>Tracheophyta</taxon>
        <taxon>Spermatophyta</taxon>
        <taxon>Magnoliopsida</taxon>
        <taxon>eudicotyledons</taxon>
        <taxon>Gunneridae</taxon>
        <taxon>Pentapetalae</taxon>
        <taxon>Saxifragales</taxon>
        <taxon>Crassulaceae</taxon>
        <taxon>Kalanchoe</taxon>
    </lineage>
</organism>
<evidence type="ECO:0000256" key="5">
    <source>
        <dbReference type="ARBA" id="ARBA00022840"/>
    </source>
</evidence>